<evidence type="ECO:0000256" key="1">
    <source>
        <dbReference type="SAM" id="SignalP"/>
    </source>
</evidence>
<dbReference type="RefSeq" id="WP_184092226.1">
    <property type="nucleotide sequence ID" value="NZ_JACIJF010000054.1"/>
</dbReference>
<dbReference type="AlphaFoldDB" id="A0A840YTY9"/>
<gene>
    <name evidence="2" type="ORF">FHT02_004424</name>
</gene>
<dbReference type="EMBL" id="JACIJF010000054">
    <property type="protein sequence ID" value="MBB5713154.1"/>
    <property type="molecule type" value="Genomic_DNA"/>
</dbReference>
<accession>A0A840YTY9</accession>
<reference evidence="2 3" key="1">
    <citation type="submission" date="2020-08" db="EMBL/GenBank/DDBJ databases">
        <title>Genomic Encyclopedia of Type Strains, Phase IV (KMG-IV): sequencing the most valuable type-strain genomes for metagenomic binning, comparative biology and taxonomic classification.</title>
        <authorList>
            <person name="Goeker M."/>
        </authorList>
    </citation>
    <scope>NUCLEOTIDE SEQUENCE [LARGE SCALE GENOMIC DNA]</scope>
    <source>
        <strain evidence="2 3">DSM 26736</strain>
    </source>
</reference>
<keyword evidence="1" id="KW-0732">Signal</keyword>
<protein>
    <submittedName>
        <fullName evidence="2">Uncharacterized protein</fullName>
    </submittedName>
</protein>
<sequence>MQLILMALLLTAALEIAVAQTSFGLSSKPSKRAELAMPLAKCIWKQRYSEALAFANDLENSLKANVALERLRALQRSCPNLSAEGDVVGAIIHSRQAAVGECLRRKAPQSYQLFQKAAKKGTPAAKRFVEQGFPEALKAAAVECDVTLTYDFAQAERTDFGGRVLGWW</sequence>
<evidence type="ECO:0000313" key="3">
    <source>
        <dbReference type="Proteomes" id="UP000527143"/>
    </source>
</evidence>
<feature type="signal peptide" evidence="1">
    <location>
        <begin position="1"/>
        <end position="19"/>
    </location>
</feature>
<evidence type="ECO:0000313" key="2">
    <source>
        <dbReference type="EMBL" id="MBB5713154.1"/>
    </source>
</evidence>
<feature type="chain" id="PRO_5032775272" evidence="1">
    <location>
        <begin position="20"/>
        <end position="168"/>
    </location>
</feature>
<dbReference type="Proteomes" id="UP000527143">
    <property type="component" value="Unassembled WGS sequence"/>
</dbReference>
<keyword evidence="3" id="KW-1185">Reference proteome</keyword>
<proteinExistence type="predicted"/>
<name>A0A840YTY9_9SPHN</name>
<comment type="caution">
    <text evidence="2">The sequence shown here is derived from an EMBL/GenBank/DDBJ whole genome shotgun (WGS) entry which is preliminary data.</text>
</comment>
<organism evidence="2 3">
    <name type="scientific">Sphingomonas xinjiangensis</name>
    <dbReference type="NCBI Taxonomy" id="643568"/>
    <lineage>
        <taxon>Bacteria</taxon>
        <taxon>Pseudomonadati</taxon>
        <taxon>Pseudomonadota</taxon>
        <taxon>Alphaproteobacteria</taxon>
        <taxon>Sphingomonadales</taxon>
        <taxon>Sphingomonadaceae</taxon>
        <taxon>Sphingomonas</taxon>
    </lineage>
</organism>